<reference evidence="1" key="1">
    <citation type="submission" date="2019-08" db="EMBL/GenBank/DDBJ databases">
        <authorList>
            <person name="Kucharzyk K."/>
            <person name="Murdoch R.W."/>
            <person name="Higgins S."/>
            <person name="Loffler F."/>
        </authorList>
    </citation>
    <scope>NUCLEOTIDE SEQUENCE</scope>
</reference>
<proteinExistence type="predicted"/>
<gene>
    <name evidence="1" type="ORF">SDC9_136752</name>
</gene>
<comment type="caution">
    <text evidence="1">The sequence shown here is derived from an EMBL/GenBank/DDBJ whole genome shotgun (WGS) entry which is preliminary data.</text>
</comment>
<evidence type="ECO:0000313" key="1">
    <source>
        <dbReference type="EMBL" id="MPM89640.1"/>
    </source>
</evidence>
<sequence length="127" mass="14248">MAYTGTEIFNKAIAVIDELSDAGTITEAQVNTYKARAPYLLDSFQHEMQKREHITELVKITDLSQTLQLSDAGCNAGAYFLALWFANADQNSDLEKLCRNKYDELKNDIRVPLPIRSITDVYNITGG</sequence>
<accession>A0A645DJM2</accession>
<protein>
    <submittedName>
        <fullName evidence="1">Uncharacterized protein</fullName>
    </submittedName>
</protein>
<dbReference type="EMBL" id="VSSQ01037042">
    <property type="protein sequence ID" value="MPM89640.1"/>
    <property type="molecule type" value="Genomic_DNA"/>
</dbReference>
<dbReference type="AlphaFoldDB" id="A0A645DJM2"/>
<organism evidence="1">
    <name type="scientific">bioreactor metagenome</name>
    <dbReference type="NCBI Taxonomy" id="1076179"/>
    <lineage>
        <taxon>unclassified sequences</taxon>
        <taxon>metagenomes</taxon>
        <taxon>ecological metagenomes</taxon>
    </lineage>
</organism>
<name>A0A645DJM2_9ZZZZ</name>